<dbReference type="SUPFAM" id="SSF160544">
    <property type="entry name" value="EscU C-terminal domain-like"/>
    <property type="match status" value="1"/>
</dbReference>
<accession>A0ABY5ZGX4</accession>
<reference evidence="2" key="1">
    <citation type="journal article" date="2022" name="Environ. Microbiol.">
        <title>Geoalkalibacter halelectricus SAP #1 sp. nov. possessing extracellular electron transfer and mineral#reducing capabilities from a haloalkaline environment.</title>
        <authorList>
            <person name="Yadav S."/>
            <person name="Singh R."/>
            <person name="Sundharam S.S."/>
            <person name="Chaudhary S."/>
            <person name="Krishnamurthi S."/>
            <person name="Patil S.A."/>
        </authorList>
    </citation>
    <scope>NUCLEOTIDE SEQUENCE</scope>
    <source>
        <strain evidence="2">SAP-1</strain>
    </source>
</reference>
<dbReference type="InterPro" id="IPR029025">
    <property type="entry name" value="T3SS_substrate_exporter_C"/>
</dbReference>
<keyword evidence="3" id="KW-1185">Reference proteome</keyword>
<dbReference type="Proteomes" id="UP001060414">
    <property type="component" value="Chromosome"/>
</dbReference>
<comment type="similarity">
    <text evidence="1">Belongs to the type III secretion exporter family.</text>
</comment>
<dbReference type="InterPro" id="IPR006135">
    <property type="entry name" value="T3SS_substrate_exporter"/>
</dbReference>
<protein>
    <submittedName>
        <fullName evidence="2">EscU/YscU/HrcU family type III secretion system export apparatus switch protein</fullName>
    </submittedName>
</protein>
<organism evidence="2 3">
    <name type="scientific">Geoalkalibacter halelectricus</name>
    <dbReference type="NCBI Taxonomy" id="2847045"/>
    <lineage>
        <taxon>Bacteria</taxon>
        <taxon>Pseudomonadati</taxon>
        <taxon>Thermodesulfobacteriota</taxon>
        <taxon>Desulfuromonadia</taxon>
        <taxon>Desulfuromonadales</taxon>
        <taxon>Geoalkalibacteraceae</taxon>
        <taxon>Geoalkalibacter</taxon>
    </lineage>
</organism>
<gene>
    <name evidence="2" type="ORF">L9S41_11515</name>
</gene>
<name>A0ABY5ZGX4_9BACT</name>
<dbReference type="RefSeq" id="WP_260746667.1">
    <property type="nucleotide sequence ID" value="NZ_CP092109.1"/>
</dbReference>
<dbReference type="Gene3D" id="3.40.1690.10">
    <property type="entry name" value="secretion proteins EscU"/>
    <property type="match status" value="1"/>
</dbReference>
<dbReference type="Pfam" id="PF01312">
    <property type="entry name" value="Bac_export_2"/>
    <property type="match status" value="1"/>
</dbReference>
<evidence type="ECO:0000256" key="1">
    <source>
        <dbReference type="ARBA" id="ARBA00010690"/>
    </source>
</evidence>
<evidence type="ECO:0000313" key="2">
    <source>
        <dbReference type="EMBL" id="UWZ78318.1"/>
    </source>
</evidence>
<dbReference type="PANTHER" id="PTHR30531:SF12">
    <property type="entry name" value="FLAGELLAR BIOSYNTHETIC PROTEIN FLHB"/>
    <property type="match status" value="1"/>
</dbReference>
<dbReference type="PANTHER" id="PTHR30531">
    <property type="entry name" value="FLAGELLAR BIOSYNTHETIC PROTEIN FLHB"/>
    <property type="match status" value="1"/>
</dbReference>
<evidence type="ECO:0000313" key="3">
    <source>
        <dbReference type="Proteomes" id="UP001060414"/>
    </source>
</evidence>
<sequence>MTKKPFKKAAALHYDGSGGRAPVVVASGRGAVAERILEKAREAGVQVVEDPDLIEILAQVPVGEEIPEELYQAVAEILAFVYRMNERYKNVKNSQDHAGY</sequence>
<dbReference type="EMBL" id="CP092109">
    <property type="protein sequence ID" value="UWZ78318.1"/>
    <property type="molecule type" value="Genomic_DNA"/>
</dbReference>
<proteinExistence type="inferred from homology"/>